<organism evidence="6 7">
    <name type="scientific">Cyanidiococcus yangmingshanensis</name>
    <dbReference type="NCBI Taxonomy" id="2690220"/>
    <lineage>
        <taxon>Eukaryota</taxon>
        <taxon>Rhodophyta</taxon>
        <taxon>Bangiophyceae</taxon>
        <taxon>Cyanidiales</taxon>
        <taxon>Cyanidiaceae</taxon>
        <taxon>Cyanidiococcus</taxon>
    </lineage>
</organism>
<proteinExistence type="predicted"/>
<gene>
    <name evidence="6" type="ORF">F1559_001539</name>
</gene>
<dbReference type="GO" id="GO:0032259">
    <property type="term" value="P:methylation"/>
    <property type="evidence" value="ECO:0007669"/>
    <property type="project" value="UniProtKB-KW"/>
</dbReference>
<dbReference type="InterPro" id="IPR012967">
    <property type="entry name" value="COMT_dimerisation"/>
</dbReference>
<dbReference type="GO" id="GO:0046983">
    <property type="term" value="F:protein dimerization activity"/>
    <property type="evidence" value="ECO:0007669"/>
    <property type="project" value="InterPro"/>
</dbReference>
<evidence type="ECO:0000256" key="1">
    <source>
        <dbReference type="ARBA" id="ARBA00022603"/>
    </source>
</evidence>
<dbReference type="SUPFAM" id="SSF53335">
    <property type="entry name" value="S-adenosyl-L-methionine-dependent methyltransferases"/>
    <property type="match status" value="1"/>
</dbReference>
<name>A0A7J7IL08_9RHOD</name>
<dbReference type="Pfam" id="PF08100">
    <property type="entry name" value="Dimerisation"/>
    <property type="match status" value="1"/>
</dbReference>
<accession>A0A7J7IL08</accession>
<reference evidence="6 7" key="1">
    <citation type="journal article" date="2020" name="J. Phycol.">
        <title>Comparative genome analysis reveals Cyanidiococcus gen. nov., a new extremophilic red algal genus sister to Cyanidioschyzon (Cyanidioschyzonaceae, Rhodophyta).</title>
        <authorList>
            <person name="Liu S.-L."/>
            <person name="Chiang Y.-R."/>
            <person name="Yoon H.S."/>
            <person name="Fu H.-Y."/>
        </authorList>
    </citation>
    <scope>NUCLEOTIDE SEQUENCE [LARGE SCALE GENOMIC DNA]</scope>
    <source>
        <strain evidence="6 7">THAL066</strain>
    </source>
</reference>
<evidence type="ECO:0000313" key="7">
    <source>
        <dbReference type="Proteomes" id="UP000530660"/>
    </source>
</evidence>
<evidence type="ECO:0000256" key="3">
    <source>
        <dbReference type="ARBA" id="ARBA00022691"/>
    </source>
</evidence>
<evidence type="ECO:0000259" key="5">
    <source>
        <dbReference type="Pfam" id="PF08100"/>
    </source>
</evidence>
<keyword evidence="3" id="KW-0949">S-adenosyl-L-methionine</keyword>
<dbReference type="InterPro" id="IPR036390">
    <property type="entry name" value="WH_DNA-bd_sf"/>
</dbReference>
<keyword evidence="1" id="KW-0489">Methyltransferase</keyword>
<dbReference type="InterPro" id="IPR001077">
    <property type="entry name" value="COMT_C"/>
</dbReference>
<evidence type="ECO:0000256" key="2">
    <source>
        <dbReference type="ARBA" id="ARBA00022679"/>
    </source>
</evidence>
<sequence length="289" mass="31558">MTAFELGVFTAVAEGNHTAEDVARATATSTRGMRLLMDALVSLDLLQKHEGAYHLLPGSEALLVKTSPQYLGYRWETNHLWSAWSALTEVVRTGQPYTQLEKEPDAARFFPKLIRSLHVMNLEAARKMAQILMPSQIPMNSRVLDIACGTGVWSIPFAEASTQVQLDLLDFADALAVAKDYVQAIATILIILGNIVHSEGAKSSQDLIRRCARALCPGGKLVIIDLFPNEERTGPPRAVLFALNMLLNTSEGDTFSVSEYNAWFQDAGLTEGSLVELDDNSTALIAAKP</sequence>
<dbReference type="CDD" id="cd02440">
    <property type="entry name" value="AdoMet_MTases"/>
    <property type="match status" value="1"/>
</dbReference>
<dbReference type="Gene3D" id="3.40.50.150">
    <property type="entry name" value="Vaccinia Virus protein VP39"/>
    <property type="match status" value="2"/>
</dbReference>
<dbReference type="SUPFAM" id="SSF46785">
    <property type="entry name" value="Winged helix' DNA-binding domain"/>
    <property type="match status" value="1"/>
</dbReference>
<dbReference type="EMBL" id="VWRR01000005">
    <property type="protein sequence ID" value="KAF6003793.1"/>
    <property type="molecule type" value="Genomic_DNA"/>
</dbReference>
<dbReference type="PANTHER" id="PTHR11746">
    <property type="entry name" value="O-METHYLTRANSFERASE"/>
    <property type="match status" value="1"/>
</dbReference>
<dbReference type="Gene3D" id="1.10.10.10">
    <property type="entry name" value="Winged helix-like DNA-binding domain superfamily/Winged helix DNA-binding domain"/>
    <property type="match status" value="1"/>
</dbReference>
<dbReference type="OrthoDB" id="10267058at2759"/>
<keyword evidence="2" id="KW-0808">Transferase</keyword>
<evidence type="ECO:0000313" key="6">
    <source>
        <dbReference type="EMBL" id="KAF6003793.1"/>
    </source>
</evidence>
<dbReference type="InterPro" id="IPR016461">
    <property type="entry name" value="COMT-like"/>
</dbReference>
<comment type="caution">
    <text evidence="6">The sequence shown here is derived from an EMBL/GenBank/DDBJ whole genome shotgun (WGS) entry which is preliminary data.</text>
</comment>
<dbReference type="Proteomes" id="UP000530660">
    <property type="component" value="Unassembled WGS sequence"/>
</dbReference>
<protein>
    <recommendedName>
        <fullName evidence="8">Methyltransferase domain-containing protein</fullName>
    </recommendedName>
</protein>
<evidence type="ECO:0000259" key="4">
    <source>
        <dbReference type="Pfam" id="PF00891"/>
    </source>
</evidence>
<dbReference type="GO" id="GO:0008171">
    <property type="term" value="F:O-methyltransferase activity"/>
    <property type="evidence" value="ECO:0007669"/>
    <property type="project" value="InterPro"/>
</dbReference>
<dbReference type="InterPro" id="IPR036388">
    <property type="entry name" value="WH-like_DNA-bd_sf"/>
</dbReference>
<feature type="domain" description="O-methyltransferase C-terminal" evidence="4">
    <location>
        <begin position="189"/>
        <end position="268"/>
    </location>
</feature>
<dbReference type="AlphaFoldDB" id="A0A7J7IL08"/>
<dbReference type="Pfam" id="PF00891">
    <property type="entry name" value="Methyltransf_2"/>
    <property type="match status" value="1"/>
</dbReference>
<evidence type="ECO:0008006" key="8">
    <source>
        <dbReference type="Google" id="ProtNLM"/>
    </source>
</evidence>
<dbReference type="InterPro" id="IPR029063">
    <property type="entry name" value="SAM-dependent_MTases_sf"/>
</dbReference>
<feature type="domain" description="O-methyltransferase dimerisation" evidence="5">
    <location>
        <begin position="2"/>
        <end position="64"/>
    </location>
</feature>
<keyword evidence="7" id="KW-1185">Reference proteome</keyword>